<evidence type="ECO:0000256" key="4">
    <source>
        <dbReference type="ARBA" id="ARBA00022840"/>
    </source>
</evidence>
<dbReference type="Proteomes" id="UP000198599">
    <property type="component" value="Unassembled WGS sequence"/>
</dbReference>
<dbReference type="PANTHER" id="PTHR48095">
    <property type="entry name" value="PYRUVATE CARBOXYLASE SUBUNIT A"/>
    <property type="match status" value="1"/>
</dbReference>
<dbReference type="SUPFAM" id="SSF51246">
    <property type="entry name" value="Rudiment single hybrid motif"/>
    <property type="match status" value="1"/>
</dbReference>
<evidence type="ECO:0000256" key="3">
    <source>
        <dbReference type="ARBA" id="ARBA00022741"/>
    </source>
</evidence>
<dbReference type="PROSITE" id="PS50975">
    <property type="entry name" value="ATP_GRASP"/>
    <property type="match status" value="1"/>
</dbReference>
<evidence type="ECO:0000256" key="6">
    <source>
        <dbReference type="PROSITE-ProRule" id="PRU00409"/>
    </source>
</evidence>
<feature type="domain" description="ATP-grasp" evidence="7">
    <location>
        <begin position="34"/>
        <end position="105"/>
    </location>
</feature>
<dbReference type="Pfam" id="PF02785">
    <property type="entry name" value="Biotin_carb_C"/>
    <property type="match status" value="1"/>
</dbReference>
<dbReference type="InterPro" id="IPR005482">
    <property type="entry name" value="Biotin_COase_C"/>
</dbReference>
<accession>A0A1I5F223</accession>
<organism evidence="9 10">
    <name type="scientific">Roseovarius lutimaris</name>
    <dbReference type="NCBI Taxonomy" id="1005928"/>
    <lineage>
        <taxon>Bacteria</taxon>
        <taxon>Pseudomonadati</taxon>
        <taxon>Pseudomonadota</taxon>
        <taxon>Alphaproteobacteria</taxon>
        <taxon>Rhodobacterales</taxon>
        <taxon>Roseobacteraceae</taxon>
        <taxon>Roseovarius</taxon>
    </lineage>
</organism>
<dbReference type="InterPro" id="IPR011764">
    <property type="entry name" value="Biotin_carboxylation_dom"/>
</dbReference>
<reference evidence="10" key="1">
    <citation type="submission" date="2016-10" db="EMBL/GenBank/DDBJ databases">
        <authorList>
            <person name="Varghese N."/>
            <person name="Submissions S."/>
        </authorList>
    </citation>
    <scope>NUCLEOTIDE SEQUENCE [LARGE SCALE GENOMIC DNA]</scope>
    <source>
        <strain evidence="10">DSM 28463</strain>
    </source>
</reference>
<dbReference type="EMBL" id="FOVP01000018">
    <property type="protein sequence ID" value="SFO17812.1"/>
    <property type="molecule type" value="Genomic_DNA"/>
</dbReference>
<name>A0A1I5F223_9RHOB</name>
<evidence type="ECO:0000259" key="7">
    <source>
        <dbReference type="PROSITE" id="PS50975"/>
    </source>
</evidence>
<dbReference type="InterPro" id="IPR011054">
    <property type="entry name" value="Rudment_hybrid_motif"/>
</dbReference>
<proteinExistence type="predicted"/>
<dbReference type="EC" id="6.3.4.14" evidence="1"/>
<keyword evidence="2" id="KW-0436">Ligase</keyword>
<dbReference type="PANTHER" id="PTHR48095:SF2">
    <property type="entry name" value="BIOTIN CARBOXYLASE, CHLOROPLASTIC"/>
    <property type="match status" value="1"/>
</dbReference>
<protein>
    <recommendedName>
        <fullName evidence="1">biotin carboxylase</fullName>
        <ecNumber evidence="1">6.3.4.14</ecNumber>
    </recommendedName>
</protein>
<dbReference type="AlphaFoldDB" id="A0A1I5F223"/>
<sequence>MGDGRGGAVAFDERDCSVQRRHQKLIEESPSPMVDENLRARLKSAALNLTKGISYEGAGPIEFILDIASGEFFFIEMNTRIQVEHTVTEMRINRDLIGMQLDIAGGALLEGDLEDLPGKGHAIEFRINAENWRNGFMPSPGRPMEWRVPQGEGIRLDTAVYRGQQISPFYDSMIAKLIVWGESREVALARSRAVLDGCRVDGVETTIGFHRKLIDHEDFLHDPVHTRWIETEMTLDTLGEAP</sequence>
<dbReference type="GO" id="GO:0004075">
    <property type="term" value="F:biotin carboxylase activity"/>
    <property type="evidence" value="ECO:0007669"/>
    <property type="project" value="UniProtKB-EC"/>
</dbReference>
<dbReference type="GO" id="GO:0046872">
    <property type="term" value="F:metal ion binding"/>
    <property type="evidence" value="ECO:0007669"/>
    <property type="project" value="InterPro"/>
</dbReference>
<dbReference type="InterPro" id="IPR051602">
    <property type="entry name" value="ACC_Biotin_Carboxylase"/>
</dbReference>
<keyword evidence="10" id="KW-1185">Reference proteome</keyword>
<feature type="domain" description="Biotin carboxylation" evidence="8">
    <location>
        <begin position="1"/>
        <end position="234"/>
    </location>
</feature>
<dbReference type="InterPro" id="IPR005479">
    <property type="entry name" value="CPAse_ATP-bd"/>
</dbReference>
<evidence type="ECO:0000256" key="2">
    <source>
        <dbReference type="ARBA" id="ARBA00022598"/>
    </source>
</evidence>
<dbReference type="SUPFAM" id="SSF56059">
    <property type="entry name" value="Glutathione synthetase ATP-binding domain-like"/>
    <property type="match status" value="1"/>
</dbReference>
<evidence type="ECO:0000313" key="9">
    <source>
        <dbReference type="EMBL" id="SFO17812.1"/>
    </source>
</evidence>
<dbReference type="InterPro" id="IPR011761">
    <property type="entry name" value="ATP-grasp"/>
</dbReference>
<evidence type="ECO:0000256" key="1">
    <source>
        <dbReference type="ARBA" id="ARBA00013263"/>
    </source>
</evidence>
<dbReference type="SMART" id="SM00878">
    <property type="entry name" value="Biotin_carb_C"/>
    <property type="match status" value="1"/>
</dbReference>
<dbReference type="Pfam" id="PF02786">
    <property type="entry name" value="CPSase_L_D2"/>
    <property type="match status" value="1"/>
</dbReference>
<comment type="catalytic activity">
    <reaction evidence="5">
        <text>N(6)-biotinyl-L-lysyl-[protein] + hydrogencarbonate + ATP = N(6)-carboxybiotinyl-L-lysyl-[protein] + ADP + phosphate + H(+)</text>
        <dbReference type="Rhea" id="RHEA:13501"/>
        <dbReference type="Rhea" id="RHEA-COMP:10505"/>
        <dbReference type="Rhea" id="RHEA-COMP:10506"/>
        <dbReference type="ChEBI" id="CHEBI:15378"/>
        <dbReference type="ChEBI" id="CHEBI:17544"/>
        <dbReference type="ChEBI" id="CHEBI:30616"/>
        <dbReference type="ChEBI" id="CHEBI:43474"/>
        <dbReference type="ChEBI" id="CHEBI:83144"/>
        <dbReference type="ChEBI" id="CHEBI:83145"/>
        <dbReference type="ChEBI" id="CHEBI:456216"/>
        <dbReference type="EC" id="6.3.4.14"/>
    </reaction>
</comment>
<keyword evidence="3 6" id="KW-0547">Nucleotide-binding</keyword>
<evidence type="ECO:0000259" key="8">
    <source>
        <dbReference type="PROSITE" id="PS50979"/>
    </source>
</evidence>
<dbReference type="STRING" id="1005928.SAMN04487859_11816"/>
<dbReference type="Gene3D" id="3.30.470.20">
    <property type="entry name" value="ATP-grasp fold, B domain"/>
    <property type="match status" value="1"/>
</dbReference>
<dbReference type="PROSITE" id="PS50979">
    <property type="entry name" value="BC"/>
    <property type="match status" value="1"/>
</dbReference>
<dbReference type="GO" id="GO:0005524">
    <property type="term" value="F:ATP binding"/>
    <property type="evidence" value="ECO:0007669"/>
    <property type="project" value="UniProtKB-UniRule"/>
</dbReference>
<evidence type="ECO:0000313" key="10">
    <source>
        <dbReference type="Proteomes" id="UP000198599"/>
    </source>
</evidence>
<gene>
    <name evidence="9" type="ORF">SAMN04487859_11816</name>
</gene>
<keyword evidence="4 6" id="KW-0067">ATP-binding</keyword>
<evidence type="ECO:0000256" key="5">
    <source>
        <dbReference type="ARBA" id="ARBA00048600"/>
    </source>
</evidence>
<dbReference type="PROSITE" id="PS00867">
    <property type="entry name" value="CPSASE_2"/>
    <property type="match status" value="1"/>
</dbReference>